<dbReference type="Pfam" id="PF01656">
    <property type="entry name" value="CbiA"/>
    <property type="match status" value="1"/>
</dbReference>
<dbReference type="InterPro" id="IPR027417">
    <property type="entry name" value="P-loop_NTPase"/>
</dbReference>
<evidence type="ECO:0000313" key="3">
    <source>
        <dbReference type="Proteomes" id="UP000321085"/>
    </source>
</evidence>
<proteinExistence type="predicted"/>
<dbReference type="PANTHER" id="PTHR13696:SF96">
    <property type="entry name" value="COBQ_COBB_MIND_PARA NUCLEOTIDE BINDING DOMAIN-CONTAINING PROTEIN"/>
    <property type="match status" value="1"/>
</dbReference>
<dbReference type="RefSeq" id="WP_114189313.1">
    <property type="nucleotide sequence ID" value="NZ_BJYU01000352.1"/>
</dbReference>
<dbReference type="InterPro" id="IPR050678">
    <property type="entry name" value="DNA_Partitioning_ATPase"/>
</dbReference>
<evidence type="ECO:0000259" key="1">
    <source>
        <dbReference type="Pfam" id="PF01656"/>
    </source>
</evidence>
<dbReference type="AlphaFoldDB" id="A0A512C4U8"/>
<organism evidence="2 3">
    <name type="scientific">Microvirga aerophila</name>
    <dbReference type="NCBI Taxonomy" id="670291"/>
    <lineage>
        <taxon>Bacteria</taxon>
        <taxon>Pseudomonadati</taxon>
        <taxon>Pseudomonadota</taxon>
        <taxon>Alphaproteobacteria</taxon>
        <taxon>Hyphomicrobiales</taxon>
        <taxon>Methylobacteriaceae</taxon>
        <taxon>Microvirga</taxon>
    </lineage>
</organism>
<evidence type="ECO:0000313" key="2">
    <source>
        <dbReference type="EMBL" id="GEO19190.1"/>
    </source>
</evidence>
<dbReference type="EMBL" id="BJYU01000352">
    <property type="protein sequence ID" value="GEO19190.1"/>
    <property type="molecule type" value="Genomic_DNA"/>
</dbReference>
<protein>
    <submittedName>
        <fullName evidence="2">Chromosome partitioning protein ParA</fullName>
    </submittedName>
</protein>
<dbReference type="Proteomes" id="UP000321085">
    <property type="component" value="Unassembled WGS sequence"/>
</dbReference>
<dbReference type="SUPFAM" id="SSF52540">
    <property type="entry name" value="P-loop containing nucleoside triphosphate hydrolases"/>
    <property type="match status" value="1"/>
</dbReference>
<dbReference type="PANTHER" id="PTHR13696">
    <property type="entry name" value="P-LOOP CONTAINING NUCLEOSIDE TRIPHOSPHATE HYDROLASE"/>
    <property type="match status" value="1"/>
</dbReference>
<keyword evidence="3" id="KW-1185">Reference proteome</keyword>
<sequence length="218" mass="23163">MHIIVVASQKGGAGKTTLSRSLAVAAQQSAGMTALLDTDPQGSLTSWWNRRESEAPILVKIDPAGLDAGIAKLEAAGVEYLFIDTPPSVHPELSQLLARATLAVIPVRPSPDDLDAVGDTLELVEKAGCPFVFVLTQAKPRTRLQMQAVMALAKHGKLAPTVIHDRTDFPTAAITGKTVTEVEQEGPSANEVREVLNYVLTQLNKASSTHVEKKVANG</sequence>
<dbReference type="OrthoDB" id="9804460at2"/>
<dbReference type="CDD" id="cd02042">
    <property type="entry name" value="ParAB_family"/>
    <property type="match status" value="1"/>
</dbReference>
<dbReference type="InterPro" id="IPR002586">
    <property type="entry name" value="CobQ/CobB/MinD/ParA_Nub-bd_dom"/>
</dbReference>
<dbReference type="Gene3D" id="3.40.50.300">
    <property type="entry name" value="P-loop containing nucleotide triphosphate hydrolases"/>
    <property type="match status" value="1"/>
</dbReference>
<gene>
    <name evidence="2" type="ORF">MAE02_68860</name>
</gene>
<reference evidence="2 3" key="1">
    <citation type="submission" date="2019-07" db="EMBL/GenBank/DDBJ databases">
        <title>Whole genome shotgun sequence of Microvirga aerophila NBRC 106136.</title>
        <authorList>
            <person name="Hosoyama A."/>
            <person name="Uohara A."/>
            <person name="Ohji S."/>
            <person name="Ichikawa N."/>
        </authorList>
    </citation>
    <scope>NUCLEOTIDE SEQUENCE [LARGE SCALE GENOMIC DNA]</scope>
    <source>
        <strain evidence="2 3">NBRC 106136</strain>
    </source>
</reference>
<accession>A0A512C4U8</accession>
<dbReference type="PIRSF" id="PIRSF009320">
    <property type="entry name" value="Nuc_binding_HP_1000"/>
    <property type="match status" value="1"/>
</dbReference>
<comment type="caution">
    <text evidence="2">The sequence shown here is derived from an EMBL/GenBank/DDBJ whole genome shotgun (WGS) entry which is preliminary data.</text>
</comment>
<feature type="domain" description="CobQ/CobB/MinD/ParA nucleotide binding" evidence="1">
    <location>
        <begin position="4"/>
        <end position="179"/>
    </location>
</feature>
<name>A0A512C4U8_9HYPH</name>